<keyword evidence="1" id="KW-0812">Transmembrane</keyword>
<evidence type="ECO:0000313" key="2">
    <source>
        <dbReference type="EMBL" id="OGK01882.1"/>
    </source>
</evidence>
<evidence type="ECO:0000256" key="1">
    <source>
        <dbReference type="SAM" id="Phobius"/>
    </source>
</evidence>
<keyword evidence="1" id="KW-1133">Transmembrane helix</keyword>
<dbReference type="Proteomes" id="UP000179243">
    <property type="component" value="Unassembled WGS sequence"/>
</dbReference>
<organism evidence="2 3">
    <name type="scientific">Candidatus Raymondbacteria bacterium RIFOXYD12_FULL_49_13</name>
    <dbReference type="NCBI Taxonomy" id="1817890"/>
    <lineage>
        <taxon>Bacteria</taxon>
        <taxon>Raymondiibacteriota</taxon>
    </lineage>
</organism>
<dbReference type="EMBL" id="MFYX01000117">
    <property type="protein sequence ID" value="OGK01882.1"/>
    <property type="molecule type" value="Genomic_DNA"/>
</dbReference>
<gene>
    <name evidence="2" type="ORF">A2519_04820</name>
</gene>
<evidence type="ECO:0000313" key="3">
    <source>
        <dbReference type="Proteomes" id="UP000179243"/>
    </source>
</evidence>
<reference evidence="2 3" key="1">
    <citation type="journal article" date="2016" name="Nat. Commun.">
        <title>Thousands of microbial genomes shed light on interconnected biogeochemical processes in an aquifer system.</title>
        <authorList>
            <person name="Anantharaman K."/>
            <person name="Brown C.T."/>
            <person name="Hug L.A."/>
            <person name="Sharon I."/>
            <person name="Castelle C.J."/>
            <person name="Probst A.J."/>
            <person name="Thomas B.C."/>
            <person name="Singh A."/>
            <person name="Wilkins M.J."/>
            <person name="Karaoz U."/>
            <person name="Brodie E.L."/>
            <person name="Williams K.H."/>
            <person name="Hubbard S.S."/>
            <person name="Banfield J.F."/>
        </authorList>
    </citation>
    <scope>NUCLEOTIDE SEQUENCE [LARGE SCALE GENOMIC DNA]</scope>
</reference>
<accession>A0A1F7F5M3</accession>
<name>A0A1F7F5M3_UNCRA</name>
<dbReference type="AlphaFoldDB" id="A0A1F7F5M3"/>
<sequence length="173" mass="19999">MRVILKKVFTLNKQKIMQMVKLFFPIQIIALIITGCLIYCTKPLDGGRCTYDNFPVSIRIVEISKADSFAFDYAQRSVFCHDPFAIKYIFLDYIALQNKLYPQCQTSYPETSIIKIYNNYVYPGSSYISKYKIEIDNIYSGRILKIKSGSCNPCILELDSIDLNDNFEKDTCN</sequence>
<comment type="caution">
    <text evidence="2">The sequence shown here is derived from an EMBL/GenBank/DDBJ whole genome shotgun (WGS) entry which is preliminary data.</text>
</comment>
<feature type="transmembrane region" description="Helical" evidence="1">
    <location>
        <begin position="20"/>
        <end position="39"/>
    </location>
</feature>
<protein>
    <submittedName>
        <fullName evidence="2">Uncharacterized protein</fullName>
    </submittedName>
</protein>
<proteinExistence type="predicted"/>
<keyword evidence="1" id="KW-0472">Membrane</keyword>